<gene>
    <name evidence="4" type="ORF">SAMN04489764_3038</name>
</gene>
<dbReference type="PROSITE" id="PS50937">
    <property type="entry name" value="HTH_MERR_2"/>
    <property type="match status" value="1"/>
</dbReference>
<dbReference type="PANTHER" id="PTHR30204">
    <property type="entry name" value="REDOX-CYCLING DRUG-SENSING TRANSCRIPTIONAL ACTIVATOR SOXR"/>
    <property type="match status" value="1"/>
</dbReference>
<feature type="domain" description="HTH merR-type" evidence="3">
    <location>
        <begin position="1"/>
        <end position="69"/>
    </location>
</feature>
<dbReference type="STRING" id="35622.SAMN04489764_3038"/>
<reference evidence="4 5" key="1">
    <citation type="submission" date="2016-10" db="EMBL/GenBank/DDBJ databases">
        <authorList>
            <person name="de Groot N.N."/>
        </authorList>
    </citation>
    <scope>NUCLEOTIDE SEQUENCE [LARGE SCALE GENOMIC DNA]</scope>
    <source>
        <strain evidence="4 5">DSM 43794</strain>
    </source>
</reference>
<organism evidence="4 5">
    <name type="scientific">Thermostaphylospora chromogena</name>
    <dbReference type="NCBI Taxonomy" id="35622"/>
    <lineage>
        <taxon>Bacteria</taxon>
        <taxon>Bacillati</taxon>
        <taxon>Actinomycetota</taxon>
        <taxon>Actinomycetes</taxon>
        <taxon>Streptosporangiales</taxon>
        <taxon>Thermomonosporaceae</taxon>
        <taxon>Thermostaphylospora</taxon>
    </lineage>
</organism>
<dbReference type="InterPro" id="IPR000551">
    <property type="entry name" value="MerR-type_HTH_dom"/>
</dbReference>
<keyword evidence="5" id="KW-1185">Reference proteome</keyword>
<evidence type="ECO:0000256" key="1">
    <source>
        <dbReference type="ARBA" id="ARBA00023125"/>
    </source>
</evidence>
<name>A0A1H1FKU7_9ACTN</name>
<dbReference type="SMART" id="SM00422">
    <property type="entry name" value="HTH_MERR"/>
    <property type="match status" value="1"/>
</dbReference>
<dbReference type="EMBL" id="FNKK01000002">
    <property type="protein sequence ID" value="SDR01545.1"/>
    <property type="molecule type" value="Genomic_DNA"/>
</dbReference>
<dbReference type="Proteomes" id="UP000217103">
    <property type="component" value="Unassembled WGS sequence"/>
</dbReference>
<dbReference type="PANTHER" id="PTHR30204:SF93">
    <property type="entry name" value="HTH MERR-TYPE DOMAIN-CONTAINING PROTEIN"/>
    <property type="match status" value="1"/>
</dbReference>
<keyword evidence="2" id="KW-0175">Coiled coil</keyword>
<dbReference type="GO" id="GO:0003677">
    <property type="term" value="F:DNA binding"/>
    <property type="evidence" value="ECO:0007669"/>
    <property type="project" value="UniProtKB-KW"/>
</dbReference>
<accession>A0A1H1FKU7</accession>
<dbReference type="SUPFAM" id="SSF46955">
    <property type="entry name" value="Putative DNA-binding domain"/>
    <property type="match status" value="1"/>
</dbReference>
<evidence type="ECO:0000313" key="5">
    <source>
        <dbReference type="Proteomes" id="UP000217103"/>
    </source>
</evidence>
<evidence type="ECO:0000256" key="2">
    <source>
        <dbReference type="SAM" id="Coils"/>
    </source>
</evidence>
<dbReference type="PRINTS" id="PR00040">
    <property type="entry name" value="HTHMERR"/>
</dbReference>
<dbReference type="AlphaFoldDB" id="A0A1H1FKU7"/>
<protein>
    <submittedName>
        <fullName evidence="4">DNA-binding transcriptional regulator, MerR family</fullName>
    </submittedName>
</protein>
<dbReference type="Gene3D" id="1.10.1660.10">
    <property type="match status" value="1"/>
</dbReference>
<evidence type="ECO:0000313" key="4">
    <source>
        <dbReference type="EMBL" id="SDR01545.1"/>
    </source>
</evidence>
<keyword evidence="1 4" id="KW-0238">DNA-binding</keyword>
<dbReference type="GO" id="GO:0003700">
    <property type="term" value="F:DNA-binding transcription factor activity"/>
    <property type="evidence" value="ECO:0007669"/>
    <property type="project" value="InterPro"/>
</dbReference>
<dbReference type="RefSeq" id="WP_093259624.1">
    <property type="nucleotide sequence ID" value="NZ_FNKK01000002.1"/>
</dbReference>
<proteinExistence type="predicted"/>
<dbReference type="Pfam" id="PF13411">
    <property type="entry name" value="MerR_1"/>
    <property type="match status" value="1"/>
</dbReference>
<dbReference type="InterPro" id="IPR009061">
    <property type="entry name" value="DNA-bd_dom_put_sf"/>
</dbReference>
<dbReference type="InterPro" id="IPR047057">
    <property type="entry name" value="MerR_fam"/>
</dbReference>
<feature type="coiled-coil region" evidence="2">
    <location>
        <begin position="72"/>
        <end position="99"/>
    </location>
</feature>
<evidence type="ECO:0000259" key="3">
    <source>
        <dbReference type="PROSITE" id="PS50937"/>
    </source>
</evidence>
<sequence>MRIGELAALVGVSTRTVRHYHRLGLLPEPQRLPNGYRRYGLRDAVALARIRRLAELGMSLEEIRDVLADDRGRELREVLEELDADLARQQEAIAARRARLGELLAEAELNPDATVSPEMAEVLRVLPAPGSRIAEIDREMLTLADSVAEPAARDRMLDLLRPLLAPATLARGHAFYERMDRLADADPADPRVRELAAEMVAHIPQEVIAELAVHLPVTPSAAGAGTEGEGDRTGSEAQGGPAWLWALLEELSPAQAEVFRQMVTMMRERARW</sequence>
<dbReference type="OrthoDB" id="4569196at2"/>
<dbReference type="CDD" id="cd00592">
    <property type="entry name" value="HTH_MerR-like"/>
    <property type="match status" value="1"/>
</dbReference>